<sequence>MTFFTWRRNVASFEESKIIFYLFFALVLFSVLILWIYREKINNYFNQKNKTKFLFNKLTVEQIFIVIGSIALFFCFYRIIILIISDYPWKWELLPLHMCRFFIFLLSFLYIFKRGYLVKYFSILAILGGIVGFAFANIGIVEEFIKGDRIYNSFVPGTREYERAGMNVGYDTREMWDFALSHGFVIFMPVFTHIVYGKKAQLTLYSLTRGLIFLFIIGILTFFLNWILNAVAENTDNAKLKISLNANWLYLGKDGINTLGILTQWPYALITFSFLIPAVLYLSYFFYIFLISFKFKFNKYNIVNKIKVLKYKKILRETNENISWKSAFIFNAKKAKLN</sequence>
<evidence type="ECO:0000313" key="2">
    <source>
        <dbReference type="EMBL" id="WGI36667.1"/>
    </source>
</evidence>
<keyword evidence="3" id="KW-1185">Reference proteome</keyword>
<reference evidence="2" key="1">
    <citation type="submission" date="2023-04" db="EMBL/GenBank/DDBJ databases">
        <title>Completed genome of Mycoplasma lagogenitalium type strain 12MS.</title>
        <authorList>
            <person name="Spergser J."/>
        </authorList>
    </citation>
    <scope>NUCLEOTIDE SEQUENCE</scope>
    <source>
        <strain evidence="2">12MS</strain>
    </source>
</reference>
<proteinExistence type="predicted"/>
<dbReference type="Pfam" id="PF14808">
    <property type="entry name" value="TMEM164"/>
    <property type="match status" value="1"/>
</dbReference>
<feature type="transmembrane region" description="Helical" evidence="1">
    <location>
        <begin position="18"/>
        <end position="37"/>
    </location>
</feature>
<dbReference type="Proteomes" id="UP001179842">
    <property type="component" value="Chromosome"/>
</dbReference>
<feature type="transmembrane region" description="Helical" evidence="1">
    <location>
        <begin position="267"/>
        <end position="290"/>
    </location>
</feature>
<keyword evidence="1" id="KW-0812">Transmembrane</keyword>
<organism evidence="2 3">
    <name type="scientific">Mesomycoplasma lagogenitalium</name>
    <dbReference type="NCBI Taxonomy" id="171286"/>
    <lineage>
        <taxon>Bacteria</taxon>
        <taxon>Bacillati</taxon>
        <taxon>Mycoplasmatota</taxon>
        <taxon>Mycoplasmoidales</taxon>
        <taxon>Metamycoplasmataceae</taxon>
        <taxon>Mesomycoplasma</taxon>
    </lineage>
</organism>
<keyword evidence="1" id="KW-0472">Membrane</keyword>
<evidence type="ECO:0000256" key="1">
    <source>
        <dbReference type="SAM" id="Phobius"/>
    </source>
</evidence>
<keyword evidence="1" id="KW-1133">Transmembrane helix</keyword>
<feature type="transmembrane region" description="Helical" evidence="1">
    <location>
        <begin position="208"/>
        <end position="228"/>
    </location>
</feature>
<feature type="transmembrane region" description="Helical" evidence="1">
    <location>
        <begin position="121"/>
        <end position="141"/>
    </location>
</feature>
<dbReference type="RefSeq" id="WP_280101968.1">
    <property type="nucleotide sequence ID" value="NZ_CP122979.1"/>
</dbReference>
<feature type="transmembrane region" description="Helical" evidence="1">
    <location>
        <begin position="93"/>
        <end position="112"/>
    </location>
</feature>
<gene>
    <name evidence="2" type="ORF">QEG99_00050</name>
</gene>
<name>A0ABY8LTV1_9BACT</name>
<dbReference type="EMBL" id="CP122979">
    <property type="protein sequence ID" value="WGI36667.1"/>
    <property type="molecule type" value="Genomic_DNA"/>
</dbReference>
<protein>
    <submittedName>
        <fullName evidence="2">YwaF family protein</fullName>
    </submittedName>
</protein>
<feature type="transmembrane region" description="Helical" evidence="1">
    <location>
        <begin position="58"/>
        <end position="81"/>
    </location>
</feature>
<feature type="transmembrane region" description="Helical" evidence="1">
    <location>
        <begin position="178"/>
        <end position="196"/>
    </location>
</feature>
<evidence type="ECO:0000313" key="3">
    <source>
        <dbReference type="Proteomes" id="UP001179842"/>
    </source>
</evidence>
<accession>A0ABY8LTV1</accession>